<reference evidence="6" key="1">
    <citation type="journal article" date="2019" name="Int. J. Syst. Evol. Microbiol.">
        <title>The Global Catalogue of Microorganisms (GCM) 10K type strain sequencing project: providing services to taxonomists for standard genome sequencing and annotation.</title>
        <authorList>
            <consortium name="The Broad Institute Genomics Platform"/>
            <consortium name="The Broad Institute Genome Sequencing Center for Infectious Disease"/>
            <person name="Wu L."/>
            <person name="Ma J."/>
        </authorList>
    </citation>
    <scope>NUCLEOTIDE SEQUENCE [LARGE SCALE GENOMIC DNA]</scope>
    <source>
        <strain evidence="6">JCM 14736</strain>
    </source>
</reference>
<comment type="caution">
    <text evidence="5">The sequence shown here is derived from an EMBL/GenBank/DDBJ whole genome shotgun (WGS) entry which is preliminary data.</text>
</comment>
<evidence type="ECO:0000259" key="4">
    <source>
        <dbReference type="PROSITE" id="PS50983"/>
    </source>
</evidence>
<evidence type="ECO:0000313" key="5">
    <source>
        <dbReference type="EMBL" id="GAA1796894.1"/>
    </source>
</evidence>
<feature type="region of interest" description="Disordered" evidence="2">
    <location>
        <begin position="35"/>
        <end position="55"/>
    </location>
</feature>
<dbReference type="InterPro" id="IPR002491">
    <property type="entry name" value="ABC_transptr_periplasmic_BD"/>
</dbReference>
<sequence>MPPMRRTTRAHRSRTRATALLAIALAASLGLAGCQTGGDPKASSGQQKVDLPPLSTLTPVANPRTVEGPATAVIGGPSLPPLSAKAEAKLPVTVTSHDPGGDRRVEVKDTSRVIALSLTGTVAELVSAYGLTDRLVGRDVSTELPGTEDLPVVTKSGHTIDAESVLALNPTLILTDGSIGPTDVVLQLRDAGITVVTVTRSTDPKSTDVAAKEIAAALGVAPLGDELTAELDAAIAAKEEEIRPLVPKDPAKRPRVAFLYLRGTAGVFYLFGEGSGADSLIQGIGAVDVAKEIGWVGEKPMTSEALIASDPDVLLVMTGGLKSVKGVDGLLAAQPSIALTQAGKHRRIIDVDDTLVFAGGTRYPDVLDGLARAIYTDGSARS</sequence>
<feature type="chain" id="PRO_5046020847" evidence="3">
    <location>
        <begin position="33"/>
        <end position="382"/>
    </location>
</feature>
<evidence type="ECO:0000313" key="6">
    <source>
        <dbReference type="Proteomes" id="UP001500851"/>
    </source>
</evidence>
<dbReference type="PROSITE" id="PS51257">
    <property type="entry name" value="PROKAR_LIPOPROTEIN"/>
    <property type="match status" value="1"/>
</dbReference>
<proteinExistence type="inferred from homology"/>
<evidence type="ECO:0000256" key="1">
    <source>
        <dbReference type="ARBA" id="ARBA00008814"/>
    </source>
</evidence>
<feature type="domain" description="Fe/B12 periplasmic-binding" evidence="4">
    <location>
        <begin position="114"/>
        <end position="378"/>
    </location>
</feature>
<dbReference type="PANTHER" id="PTHR30535">
    <property type="entry name" value="VITAMIN B12-BINDING PROTEIN"/>
    <property type="match status" value="1"/>
</dbReference>
<organism evidence="5 6">
    <name type="scientific">Leucobacter iarius</name>
    <dbReference type="NCBI Taxonomy" id="333963"/>
    <lineage>
        <taxon>Bacteria</taxon>
        <taxon>Bacillati</taxon>
        <taxon>Actinomycetota</taxon>
        <taxon>Actinomycetes</taxon>
        <taxon>Micrococcales</taxon>
        <taxon>Microbacteriaceae</taxon>
        <taxon>Leucobacter</taxon>
    </lineage>
</organism>
<dbReference type="PANTHER" id="PTHR30535:SF4">
    <property type="entry name" value="HEMIN-BINDING PERIPLASMIC PROTEIN HMUT"/>
    <property type="match status" value="1"/>
</dbReference>
<evidence type="ECO:0000256" key="2">
    <source>
        <dbReference type="SAM" id="MobiDB-lite"/>
    </source>
</evidence>
<dbReference type="EMBL" id="BAAAOB010000004">
    <property type="protein sequence ID" value="GAA1796894.1"/>
    <property type="molecule type" value="Genomic_DNA"/>
</dbReference>
<protein>
    <submittedName>
        <fullName evidence="5">ABC transporter substrate-binding protein</fullName>
    </submittedName>
</protein>
<name>A0ABP4Y2T9_9MICO</name>
<gene>
    <name evidence="5" type="ORF">GCM10009768_27370</name>
</gene>
<dbReference type="InterPro" id="IPR050902">
    <property type="entry name" value="ABC_Transporter_SBP"/>
</dbReference>
<comment type="similarity">
    <text evidence="1">Belongs to the bacterial solute-binding protein 8 family.</text>
</comment>
<dbReference type="SUPFAM" id="SSF53807">
    <property type="entry name" value="Helical backbone' metal receptor"/>
    <property type="match status" value="1"/>
</dbReference>
<keyword evidence="6" id="KW-1185">Reference proteome</keyword>
<dbReference type="Gene3D" id="3.40.50.1980">
    <property type="entry name" value="Nitrogenase molybdenum iron protein domain"/>
    <property type="match status" value="2"/>
</dbReference>
<accession>A0ABP4Y2T9</accession>
<feature type="signal peptide" evidence="3">
    <location>
        <begin position="1"/>
        <end position="32"/>
    </location>
</feature>
<keyword evidence="3" id="KW-0732">Signal</keyword>
<evidence type="ECO:0000256" key="3">
    <source>
        <dbReference type="SAM" id="SignalP"/>
    </source>
</evidence>
<dbReference type="Pfam" id="PF01497">
    <property type="entry name" value="Peripla_BP_2"/>
    <property type="match status" value="1"/>
</dbReference>
<dbReference type="PROSITE" id="PS50983">
    <property type="entry name" value="FE_B12_PBP"/>
    <property type="match status" value="1"/>
</dbReference>
<dbReference type="Proteomes" id="UP001500851">
    <property type="component" value="Unassembled WGS sequence"/>
</dbReference>